<proteinExistence type="predicted"/>
<accession>A0A819DQL6</accession>
<feature type="compositionally biased region" description="Polar residues" evidence="1">
    <location>
        <begin position="542"/>
        <end position="556"/>
    </location>
</feature>
<reference evidence="2" key="1">
    <citation type="submission" date="2021-02" db="EMBL/GenBank/DDBJ databases">
        <authorList>
            <person name="Nowell W R."/>
        </authorList>
    </citation>
    <scope>NUCLEOTIDE SEQUENCE</scope>
</reference>
<gene>
    <name evidence="2" type="ORF">OVN521_LOCUS5817</name>
</gene>
<sequence length="581" mass="63880">MSLQSLSHGNADVERGFSENAALITDDRSSLSDISINGLRATKDAVKFYGQGKVHEVPICKGLLDNVKEAHSRYQVDQEKKTQRILKEKEAIAAASKLTKNKELILVEKLQNLLDQRKILQEDLENASKMFNEGNSRLDAAVATKNFAGVAMAQLLIGGDDSFGTVSRVKDKENNLFYALKTIPKKPGNKSKASSVDNEVKLLTEQINDQPIYLLSGGDRSGRGGDRSGRGGDRSGRGGDRSERGGDRSGCSDKDESADRSERDDQVAVGEPGGGIYRARLLLPEHGVHGGNMVWKVEKCKPIKSSRALCYEIISKIIEIYFQIGLSIYCIIISVYILRFQLNDLIVDHNTTITNSLARDNPVEIRPLLLSARSLTYETSQDLSHVRIDENQPTQDFKQIHSVDLTKNVILLSDNSKYGLTSPSSSTKNEIPPLFSLSSLLMHDSSPDLSRIHLNETQTRQHLEEIHGVGLPKIVIVSSNKSKHGSSGLSSITSDIPPLLLSSRPLPSDISQDLSHVRINENQPTQDFKQIHSVDLTENVITPSDKSKYDLTSSSPSRPPVHDTSQNSSIDPKASDAKTIQ</sequence>
<dbReference type="Gene3D" id="3.30.200.20">
    <property type="entry name" value="Phosphorylase Kinase, domain 1"/>
    <property type="match status" value="1"/>
</dbReference>
<evidence type="ECO:0000313" key="2">
    <source>
        <dbReference type="EMBL" id="CAF3833790.1"/>
    </source>
</evidence>
<evidence type="ECO:0000256" key="1">
    <source>
        <dbReference type="SAM" id="MobiDB-lite"/>
    </source>
</evidence>
<feature type="compositionally biased region" description="Basic and acidic residues" evidence="1">
    <location>
        <begin position="220"/>
        <end position="266"/>
    </location>
</feature>
<name>A0A819DQL6_9BILA</name>
<feature type="region of interest" description="Disordered" evidence="1">
    <location>
        <begin position="213"/>
        <end position="272"/>
    </location>
</feature>
<evidence type="ECO:0000313" key="3">
    <source>
        <dbReference type="Proteomes" id="UP000663866"/>
    </source>
</evidence>
<dbReference type="EMBL" id="CAJOBG010000592">
    <property type="protein sequence ID" value="CAF3833790.1"/>
    <property type="molecule type" value="Genomic_DNA"/>
</dbReference>
<comment type="caution">
    <text evidence="2">The sequence shown here is derived from an EMBL/GenBank/DDBJ whole genome shotgun (WGS) entry which is preliminary data.</text>
</comment>
<dbReference type="Proteomes" id="UP000663866">
    <property type="component" value="Unassembled WGS sequence"/>
</dbReference>
<feature type="region of interest" description="Disordered" evidence="1">
    <location>
        <begin position="542"/>
        <end position="581"/>
    </location>
</feature>
<dbReference type="AlphaFoldDB" id="A0A819DQL6"/>
<keyword evidence="3" id="KW-1185">Reference proteome</keyword>
<protein>
    <submittedName>
        <fullName evidence="2">Uncharacterized protein</fullName>
    </submittedName>
</protein>
<organism evidence="2 3">
    <name type="scientific">Rotaria magnacalcarata</name>
    <dbReference type="NCBI Taxonomy" id="392030"/>
    <lineage>
        <taxon>Eukaryota</taxon>
        <taxon>Metazoa</taxon>
        <taxon>Spiralia</taxon>
        <taxon>Gnathifera</taxon>
        <taxon>Rotifera</taxon>
        <taxon>Eurotatoria</taxon>
        <taxon>Bdelloidea</taxon>
        <taxon>Philodinida</taxon>
        <taxon>Philodinidae</taxon>
        <taxon>Rotaria</taxon>
    </lineage>
</organism>